<comment type="similarity">
    <text evidence="1">Belongs to the methyltransferase superfamily.</text>
</comment>
<dbReference type="PANTHER" id="PTHR44942">
    <property type="entry name" value="METHYLTRANSF_11 DOMAIN-CONTAINING PROTEIN"/>
    <property type="match status" value="1"/>
</dbReference>
<proteinExistence type="inferred from homology"/>
<gene>
    <name evidence="6" type="ORF">SAMN04489732_103551</name>
</gene>
<evidence type="ECO:0000256" key="3">
    <source>
        <dbReference type="ARBA" id="ARBA00022679"/>
    </source>
</evidence>
<feature type="compositionally biased region" description="Pro residues" evidence="4">
    <location>
        <begin position="1"/>
        <end position="12"/>
    </location>
</feature>
<organism evidence="6 7">
    <name type="scientific">Amycolatopsis saalfeldensis</name>
    <dbReference type="NCBI Taxonomy" id="394193"/>
    <lineage>
        <taxon>Bacteria</taxon>
        <taxon>Bacillati</taxon>
        <taxon>Actinomycetota</taxon>
        <taxon>Actinomycetes</taxon>
        <taxon>Pseudonocardiales</taxon>
        <taxon>Pseudonocardiaceae</taxon>
        <taxon>Amycolatopsis</taxon>
    </lineage>
</organism>
<evidence type="ECO:0000313" key="7">
    <source>
        <dbReference type="Proteomes" id="UP000198582"/>
    </source>
</evidence>
<accession>A0A1H8V0R8</accession>
<dbReference type="InterPro" id="IPR051052">
    <property type="entry name" value="Diverse_substrate_MTase"/>
</dbReference>
<dbReference type="CDD" id="cd02440">
    <property type="entry name" value="AdoMet_MTases"/>
    <property type="match status" value="1"/>
</dbReference>
<reference evidence="6 7" key="1">
    <citation type="submission" date="2016-10" db="EMBL/GenBank/DDBJ databases">
        <authorList>
            <person name="de Groot N.N."/>
        </authorList>
    </citation>
    <scope>NUCLEOTIDE SEQUENCE [LARGE SCALE GENOMIC DNA]</scope>
    <source>
        <strain evidence="6 7">DSM 44993</strain>
    </source>
</reference>
<feature type="domain" description="Methyltransferase type 11" evidence="5">
    <location>
        <begin position="56"/>
        <end position="143"/>
    </location>
</feature>
<dbReference type="AlphaFoldDB" id="A0A1H8V0R8"/>
<dbReference type="PANTHER" id="PTHR44942:SF4">
    <property type="entry name" value="METHYLTRANSFERASE TYPE 11 DOMAIN-CONTAINING PROTEIN"/>
    <property type="match status" value="1"/>
</dbReference>
<sequence>MPTLPEPTPPPAESHQHRGMAESFGVDPARYDRARPRYPDALVQRIVSASPGRDVLDVGCGTGIGARQFQAAGCAVLGVDPDARMAEFARGTGVEAEVAKFETWEPAGRVFDAVVAGQSWHWVDPVAGAAKAARVLRPGGRLAVFGHVFAAPPEVQAAFAEVYRRLVPDSPLNSAPSRTPLETYQAMFAHAADGFREAGGFGEPEQWRFDWEQSYTRDEWLDHLPTTGVLTRLPPDRLAEVLHVVGAAIDGLGGGFTLPYTTLAATAVRSSAVG</sequence>
<evidence type="ECO:0000256" key="2">
    <source>
        <dbReference type="ARBA" id="ARBA00022603"/>
    </source>
</evidence>
<keyword evidence="2 6" id="KW-0489">Methyltransferase</keyword>
<keyword evidence="3 6" id="KW-0808">Transferase</keyword>
<dbReference type="Gene3D" id="3.40.50.150">
    <property type="entry name" value="Vaccinia Virus protein VP39"/>
    <property type="match status" value="1"/>
</dbReference>
<evidence type="ECO:0000259" key="5">
    <source>
        <dbReference type="Pfam" id="PF08241"/>
    </source>
</evidence>
<dbReference type="EMBL" id="FOEF01000003">
    <property type="protein sequence ID" value="SEP08398.1"/>
    <property type="molecule type" value="Genomic_DNA"/>
</dbReference>
<dbReference type="InterPro" id="IPR029063">
    <property type="entry name" value="SAM-dependent_MTases_sf"/>
</dbReference>
<dbReference type="SUPFAM" id="SSF53335">
    <property type="entry name" value="S-adenosyl-L-methionine-dependent methyltransferases"/>
    <property type="match status" value="1"/>
</dbReference>
<dbReference type="STRING" id="394193.SAMN04489732_103551"/>
<protein>
    <submittedName>
        <fullName evidence="6">Methyltransferase domain-containing protein</fullName>
    </submittedName>
</protein>
<dbReference type="GO" id="GO:0008757">
    <property type="term" value="F:S-adenosylmethionine-dependent methyltransferase activity"/>
    <property type="evidence" value="ECO:0007669"/>
    <property type="project" value="InterPro"/>
</dbReference>
<dbReference type="GO" id="GO:0032259">
    <property type="term" value="P:methylation"/>
    <property type="evidence" value="ECO:0007669"/>
    <property type="project" value="UniProtKB-KW"/>
</dbReference>
<feature type="region of interest" description="Disordered" evidence="4">
    <location>
        <begin position="1"/>
        <end position="22"/>
    </location>
</feature>
<evidence type="ECO:0000256" key="1">
    <source>
        <dbReference type="ARBA" id="ARBA00008361"/>
    </source>
</evidence>
<dbReference type="Pfam" id="PF08241">
    <property type="entry name" value="Methyltransf_11"/>
    <property type="match status" value="1"/>
</dbReference>
<keyword evidence="7" id="KW-1185">Reference proteome</keyword>
<name>A0A1H8V0R8_9PSEU</name>
<dbReference type="Proteomes" id="UP000198582">
    <property type="component" value="Unassembled WGS sequence"/>
</dbReference>
<dbReference type="OrthoDB" id="9797252at2"/>
<evidence type="ECO:0000313" key="6">
    <source>
        <dbReference type="EMBL" id="SEP08398.1"/>
    </source>
</evidence>
<evidence type="ECO:0000256" key="4">
    <source>
        <dbReference type="SAM" id="MobiDB-lite"/>
    </source>
</evidence>
<dbReference type="InterPro" id="IPR013216">
    <property type="entry name" value="Methyltransf_11"/>
</dbReference>